<dbReference type="AlphaFoldDB" id="A7IHR9"/>
<evidence type="ECO:0000256" key="1">
    <source>
        <dbReference type="SAM" id="MobiDB-lite"/>
    </source>
</evidence>
<proteinExistence type="predicted"/>
<evidence type="ECO:0000313" key="2">
    <source>
        <dbReference type="EMBL" id="ABS67562.1"/>
    </source>
</evidence>
<evidence type="ECO:0000313" key="3">
    <source>
        <dbReference type="Proteomes" id="UP000002417"/>
    </source>
</evidence>
<dbReference type="Proteomes" id="UP000002417">
    <property type="component" value="Chromosome"/>
</dbReference>
<gene>
    <name evidence="2" type="ordered locus">Xaut_2319</name>
</gene>
<dbReference type="EMBL" id="CP000781">
    <property type="protein sequence ID" value="ABS67562.1"/>
    <property type="molecule type" value="Genomic_DNA"/>
</dbReference>
<name>A7IHR9_XANP2</name>
<reference evidence="2 3" key="1">
    <citation type="submission" date="2007-07" db="EMBL/GenBank/DDBJ databases">
        <title>Complete sequence of chromosome of Xanthobacter autotrophicus Py2.</title>
        <authorList>
            <consortium name="US DOE Joint Genome Institute"/>
            <person name="Copeland A."/>
            <person name="Lucas S."/>
            <person name="Lapidus A."/>
            <person name="Barry K."/>
            <person name="Glavina del Rio T."/>
            <person name="Hammon N."/>
            <person name="Israni S."/>
            <person name="Dalin E."/>
            <person name="Tice H."/>
            <person name="Pitluck S."/>
            <person name="Sims D."/>
            <person name="Brettin T."/>
            <person name="Bruce D."/>
            <person name="Detter J.C."/>
            <person name="Han C."/>
            <person name="Tapia R."/>
            <person name="Brainard J."/>
            <person name="Schmutz J."/>
            <person name="Larimer F."/>
            <person name="Land M."/>
            <person name="Hauser L."/>
            <person name="Kyrpides N."/>
            <person name="Kim E."/>
            <person name="Ensigns S.A."/>
            <person name="Richardson P."/>
        </authorList>
    </citation>
    <scope>NUCLEOTIDE SEQUENCE [LARGE SCALE GENOMIC DNA]</scope>
    <source>
        <strain evidence="3">ATCC BAA-1158 / Py2</strain>
    </source>
</reference>
<keyword evidence="3" id="KW-1185">Reference proteome</keyword>
<feature type="region of interest" description="Disordered" evidence="1">
    <location>
        <begin position="1"/>
        <end position="29"/>
    </location>
</feature>
<dbReference type="HOGENOM" id="CLU_1786153_0_0_5"/>
<organism evidence="2 3">
    <name type="scientific">Xanthobacter autotrophicus (strain ATCC BAA-1158 / Py2)</name>
    <dbReference type="NCBI Taxonomy" id="78245"/>
    <lineage>
        <taxon>Bacteria</taxon>
        <taxon>Pseudomonadati</taxon>
        <taxon>Pseudomonadota</taxon>
        <taxon>Alphaproteobacteria</taxon>
        <taxon>Hyphomicrobiales</taxon>
        <taxon>Xanthobacteraceae</taxon>
        <taxon>Xanthobacter</taxon>
    </lineage>
</organism>
<dbReference type="KEGG" id="xau:Xaut_2319"/>
<accession>A7IHR9</accession>
<sequence>MPGAATHQAPERHWAKRGAVQVKGTRQARSSRPDLPALVFPVGEAAFPQELVRETAMKRSSIIAMVGATLVAASLFGGDLVRAFPTSGPDAAVATSGAPYRWQGYWSTPAAEAAGAGSLCPFRKTLSVSWEGPRLKWQRSCGAPA</sequence>
<protein>
    <submittedName>
        <fullName evidence="2">Uncharacterized protein</fullName>
    </submittedName>
</protein>